<comment type="caution">
    <text evidence="1">The sequence shown here is derived from an EMBL/GenBank/DDBJ whole genome shotgun (WGS) entry which is preliminary data.</text>
</comment>
<protein>
    <recommendedName>
        <fullName evidence="3">DUF4283 domain-containing protein</fullName>
    </recommendedName>
</protein>
<dbReference type="InterPro" id="IPR040256">
    <property type="entry name" value="At4g02000-like"/>
</dbReference>
<dbReference type="EMBL" id="JBBNAE010000002">
    <property type="protein sequence ID" value="KAK9144494.1"/>
    <property type="molecule type" value="Genomic_DNA"/>
</dbReference>
<gene>
    <name evidence="1" type="ORF">Sjap_004397</name>
</gene>
<dbReference type="Proteomes" id="UP001417504">
    <property type="component" value="Unassembled WGS sequence"/>
</dbReference>
<evidence type="ECO:0008006" key="3">
    <source>
        <dbReference type="Google" id="ProtNLM"/>
    </source>
</evidence>
<organism evidence="1 2">
    <name type="scientific">Stephania japonica</name>
    <dbReference type="NCBI Taxonomy" id="461633"/>
    <lineage>
        <taxon>Eukaryota</taxon>
        <taxon>Viridiplantae</taxon>
        <taxon>Streptophyta</taxon>
        <taxon>Embryophyta</taxon>
        <taxon>Tracheophyta</taxon>
        <taxon>Spermatophyta</taxon>
        <taxon>Magnoliopsida</taxon>
        <taxon>Ranunculales</taxon>
        <taxon>Menispermaceae</taxon>
        <taxon>Menispermoideae</taxon>
        <taxon>Cissampelideae</taxon>
        <taxon>Stephania</taxon>
    </lineage>
</organism>
<dbReference type="AlphaFoldDB" id="A0AAP0K370"/>
<accession>A0AAP0K370</accession>
<dbReference type="PANTHER" id="PTHR31286:SF99">
    <property type="entry name" value="DUF4283 DOMAIN-CONTAINING PROTEIN"/>
    <property type="match status" value="1"/>
</dbReference>
<reference evidence="1 2" key="1">
    <citation type="submission" date="2024-01" db="EMBL/GenBank/DDBJ databases">
        <title>Genome assemblies of Stephania.</title>
        <authorList>
            <person name="Yang L."/>
        </authorList>
    </citation>
    <scope>NUCLEOTIDE SEQUENCE [LARGE SCALE GENOMIC DNA]</scope>
    <source>
        <strain evidence="1">QJT</strain>
        <tissue evidence="1">Leaf</tissue>
    </source>
</reference>
<dbReference type="PANTHER" id="PTHR31286">
    <property type="entry name" value="GLYCINE-RICH CELL WALL STRUCTURAL PROTEIN 1.8-LIKE"/>
    <property type="match status" value="1"/>
</dbReference>
<evidence type="ECO:0000313" key="1">
    <source>
        <dbReference type="EMBL" id="KAK9144494.1"/>
    </source>
</evidence>
<proteinExistence type="predicted"/>
<keyword evidence="2" id="KW-1185">Reference proteome</keyword>
<name>A0AAP0K370_9MAGN</name>
<sequence length="142" mass="16611">MEVDHGSYRDRLLVEKRYKFVEKMVLEVGDIRIDRDENGPFMVISDKLNHFMDQQMKKALIVKLISRTMGYQMLHNKIKNSWDPRVQAATWIRIPVLPAKYYHEPILTGIGNMVGRTIKLDLNTEISQRGQFARIVVDLDLP</sequence>
<evidence type="ECO:0000313" key="2">
    <source>
        <dbReference type="Proteomes" id="UP001417504"/>
    </source>
</evidence>